<reference evidence="2" key="1">
    <citation type="journal article" date="2009" name="BMC Genomics">
        <title>The complete genome sequence of Staphylothermus marinus reveals differences in sulfur metabolism among heterotrophic Crenarchaeota.</title>
        <authorList>
            <person name="Anderson I.J."/>
            <person name="Dharmarajan L."/>
            <person name="Rodriguez J."/>
            <person name="Hooper S."/>
            <person name="Porat I."/>
            <person name="Ulrich L.E."/>
            <person name="Elkins J.G."/>
            <person name="Mavromatis K."/>
            <person name="Sun H."/>
            <person name="Land M."/>
            <person name="Lapidus A."/>
            <person name="Lucas S."/>
            <person name="Barry K."/>
            <person name="Huber H."/>
            <person name="Zhulin I.B."/>
            <person name="Whitman W.B."/>
            <person name="Mukhopadhyay B."/>
            <person name="Woese C."/>
            <person name="Bristow J."/>
            <person name="Kyrpides N."/>
        </authorList>
    </citation>
    <scope>NUCLEOTIDE SEQUENCE [LARGE SCALE GENOMIC DNA]</scope>
    <source>
        <strain evidence="2">ATCC 43588 / DSM 3639 / JCM 9404 / F1</strain>
    </source>
</reference>
<dbReference type="PANTHER" id="PTHR40696">
    <property type="entry name" value="DUF371 FAMILY PROTEIN"/>
    <property type="match status" value="1"/>
</dbReference>
<dbReference type="Proteomes" id="UP000000254">
    <property type="component" value="Chromosome"/>
</dbReference>
<dbReference type="HOGENOM" id="CLU_135994_0_0_2"/>
<dbReference type="EMBL" id="CP000575">
    <property type="protein sequence ID" value="ABN69824.1"/>
    <property type="molecule type" value="Genomic_DNA"/>
</dbReference>
<dbReference type="AlphaFoldDB" id="A3DMG4"/>
<evidence type="ECO:0008006" key="3">
    <source>
        <dbReference type="Google" id="ProtNLM"/>
    </source>
</evidence>
<gene>
    <name evidence="1" type="ordered locus">Smar_0721</name>
</gene>
<dbReference type="eggNOG" id="arCOG04171">
    <property type="taxonomic scope" value="Archaea"/>
</dbReference>
<accession>A3DMG4</accession>
<dbReference type="InterPro" id="IPR007171">
    <property type="entry name" value="DUF371"/>
</dbReference>
<dbReference type="KEGG" id="smr:Smar_0721"/>
<dbReference type="STRING" id="399550.Smar_0721"/>
<dbReference type="Pfam" id="PF04027">
    <property type="entry name" value="DUF371"/>
    <property type="match status" value="1"/>
</dbReference>
<protein>
    <recommendedName>
        <fullName evidence="3">DUF371 domain-containing protein</fullName>
    </recommendedName>
</protein>
<sequence>MKAYDIIIARGHPNIKATHKTTIEITKENYLTPRGDCIIGVASNKSANDLRPELKNILKQDNTIAVFILYVGELMDYILATGSKNLLIQDEKKLIIRKSTYIEPATIAIRSNKAAKDIDRRIVEKLRDPNTILKIYIVGLTLDEIKPINISIGSIV</sequence>
<dbReference type="GeneID" id="4908079"/>
<dbReference type="PANTHER" id="PTHR40696:SF1">
    <property type="entry name" value="DUF371 DOMAIN-CONTAINING PROTEIN"/>
    <property type="match status" value="1"/>
</dbReference>
<organism evidence="1 2">
    <name type="scientific">Staphylothermus marinus (strain ATCC 43588 / DSM 3639 / JCM 9404 / F1)</name>
    <dbReference type="NCBI Taxonomy" id="399550"/>
    <lineage>
        <taxon>Archaea</taxon>
        <taxon>Thermoproteota</taxon>
        <taxon>Thermoprotei</taxon>
        <taxon>Desulfurococcales</taxon>
        <taxon>Desulfurococcaceae</taxon>
        <taxon>Staphylothermus</taxon>
    </lineage>
</organism>
<evidence type="ECO:0000313" key="1">
    <source>
        <dbReference type="EMBL" id="ABN69824.1"/>
    </source>
</evidence>
<keyword evidence="2" id="KW-1185">Reference proteome</keyword>
<name>A3DMG4_STAMF</name>
<evidence type="ECO:0000313" key="2">
    <source>
        <dbReference type="Proteomes" id="UP000000254"/>
    </source>
</evidence>
<dbReference type="OrthoDB" id="9265at2157"/>
<dbReference type="InterPro" id="IPR023131">
    <property type="entry name" value="Mth639-like_dom_sf"/>
</dbReference>
<reference evidence="1 2" key="2">
    <citation type="journal article" date="2009" name="Stand. Genomic Sci.">
        <title>Complete genome sequence of Staphylothermus marinus Stetter and Fiala 1986 type strain F1.</title>
        <authorList>
            <person name="Anderson I.J."/>
            <person name="Sun H."/>
            <person name="Lapidus A."/>
            <person name="Copeland A."/>
            <person name="Glavina Del Rio T."/>
            <person name="Tice H."/>
            <person name="Dalin E."/>
            <person name="Lucas S."/>
            <person name="Barry K."/>
            <person name="Land M."/>
            <person name="Richardson P."/>
            <person name="Huber H."/>
            <person name="Kyrpides N.C."/>
        </authorList>
    </citation>
    <scope>NUCLEOTIDE SEQUENCE [LARGE SCALE GENOMIC DNA]</scope>
    <source>
        <strain evidence="2">ATCC 43588 / DSM 3639 / JCM 9404 / F1</strain>
    </source>
</reference>
<dbReference type="Gene3D" id="2.60.120.630">
    <property type="entry name" value="mth639 domain like"/>
    <property type="match status" value="1"/>
</dbReference>
<dbReference type="RefSeq" id="WP_011839015.1">
    <property type="nucleotide sequence ID" value="NC_009033.1"/>
</dbReference>
<proteinExistence type="predicted"/>